<feature type="domain" description="Secretion system C-terminal sorting" evidence="2">
    <location>
        <begin position="5"/>
        <end position="52"/>
    </location>
</feature>
<comment type="caution">
    <text evidence="3">The sequence shown here is derived from an EMBL/GenBank/DDBJ whole genome shotgun (WGS) entry which is preliminary data.</text>
</comment>
<dbReference type="NCBIfam" id="TIGR04183">
    <property type="entry name" value="Por_Secre_tail"/>
    <property type="match status" value="1"/>
</dbReference>
<reference evidence="3" key="1">
    <citation type="journal article" date="2014" name="Int. J. Syst. Evol. Microbiol.">
        <title>Complete genome sequence of Corynebacterium casei LMG S-19264T (=DSM 44701T), isolated from a smear-ripened cheese.</title>
        <authorList>
            <consortium name="US DOE Joint Genome Institute (JGI-PGF)"/>
            <person name="Walter F."/>
            <person name="Albersmeier A."/>
            <person name="Kalinowski J."/>
            <person name="Ruckert C."/>
        </authorList>
    </citation>
    <scope>NUCLEOTIDE SEQUENCE</scope>
    <source>
        <strain evidence="3">KCTC 12710</strain>
    </source>
</reference>
<sequence>MNIESLTIHDLNGKLINTVDMPLNKINLRNLSSGVYFLKFKIDNVHIMKRLIKE</sequence>
<evidence type="ECO:0000256" key="1">
    <source>
        <dbReference type="ARBA" id="ARBA00022729"/>
    </source>
</evidence>
<protein>
    <recommendedName>
        <fullName evidence="2">Secretion system C-terminal sorting domain-containing protein</fullName>
    </recommendedName>
</protein>
<organism evidence="3 4">
    <name type="scientific">Algibacter mikhailovii</name>
    <dbReference type="NCBI Taxonomy" id="425498"/>
    <lineage>
        <taxon>Bacteria</taxon>
        <taxon>Pseudomonadati</taxon>
        <taxon>Bacteroidota</taxon>
        <taxon>Flavobacteriia</taxon>
        <taxon>Flavobacteriales</taxon>
        <taxon>Flavobacteriaceae</taxon>
        <taxon>Algibacter</taxon>
    </lineage>
</organism>
<dbReference type="Pfam" id="PF18962">
    <property type="entry name" value="Por_Secre_tail"/>
    <property type="match status" value="1"/>
</dbReference>
<gene>
    <name evidence="3" type="ORF">GCM10007028_12820</name>
</gene>
<proteinExistence type="predicted"/>
<name>A0A918V7M8_9FLAO</name>
<dbReference type="Proteomes" id="UP000636004">
    <property type="component" value="Unassembled WGS sequence"/>
</dbReference>
<dbReference type="AlphaFoldDB" id="A0A918V7M8"/>
<keyword evidence="1" id="KW-0732">Signal</keyword>
<reference evidence="3" key="2">
    <citation type="submission" date="2020-09" db="EMBL/GenBank/DDBJ databases">
        <authorList>
            <person name="Sun Q."/>
            <person name="Kim S."/>
        </authorList>
    </citation>
    <scope>NUCLEOTIDE SEQUENCE</scope>
    <source>
        <strain evidence="3">KCTC 12710</strain>
    </source>
</reference>
<evidence type="ECO:0000259" key="2">
    <source>
        <dbReference type="Pfam" id="PF18962"/>
    </source>
</evidence>
<keyword evidence="4" id="KW-1185">Reference proteome</keyword>
<evidence type="ECO:0000313" key="4">
    <source>
        <dbReference type="Proteomes" id="UP000636004"/>
    </source>
</evidence>
<dbReference type="InterPro" id="IPR026444">
    <property type="entry name" value="Secre_tail"/>
</dbReference>
<evidence type="ECO:0000313" key="3">
    <source>
        <dbReference type="EMBL" id="GGZ77034.1"/>
    </source>
</evidence>
<dbReference type="EMBL" id="BMWZ01000003">
    <property type="protein sequence ID" value="GGZ77034.1"/>
    <property type="molecule type" value="Genomic_DNA"/>
</dbReference>
<accession>A0A918V7M8</accession>